<protein>
    <submittedName>
        <fullName evidence="8">ISP domain-containing protein</fullName>
    </submittedName>
</protein>
<dbReference type="PANTHER" id="PTHR43756:SF6">
    <property type="entry name" value="CLUSTER-BINDING PROTEIN, PUTATIVE (AFU_ORTHOLOGUE AFUA_6G03920)-RELATED"/>
    <property type="match status" value="1"/>
</dbReference>
<dbReference type="InterPro" id="IPR017941">
    <property type="entry name" value="Rieske_2Fe-2S"/>
</dbReference>
<dbReference type="GO" id="GO:0051537">
    <property type="term" value="F:2 iron, 2 sulfur cluster binding"/>
    <property type="evidence" value="ECO:0007669"/>
    <property type="project" value="UniProtKB-KW"/>
</dbReference>
<dbReference type="Proteomes" id="UP000250266">
    <property type="component" value="Unassembled WGS sequence"/>
</dbReference>
<dbReference type="PROSITE" id="PS51296">
    <property type="entry name" value="RIESKE"/>
    <property type="match status" value="1"/>
</dbReference>
<dbReference type="CDD" id="cd03469">
    <property type="entry name" value="Rieske_RO_Alpha_N"/>
    <property type="match status" value="1"/>
</dbReference>
<dbReference type="PANTHER" id="PTHR43756">
    <property type="entry name" value="CHOLINE MONOOXYGENASE, CHLOROPLASTIC"/>
    <property type="match status" value="1"/>
</dbReference>
<evidence type="ECO:0000259" key="7">
    <source>
        <dbReference type="PROSITE" id="PS51296"/>
    </source>
</evidence>
<evidence type="ECO:0000256" key="4">
    <source>
        <dbReference type="ARBA" id="ARBA00023004"/>
    </source>
</evidence>
<dbReference type="OrthoDB" id="426882at2759"/>
<feature type="region of interest" description="Disordered" evidence="6">
    <location>
        <begin position="353"/>
        <end position="372"/>
    </location>
</feature>
<dbReference type="SUPFAM" id="SSF50022">
    <property type="entry name" value="ISP domain"/>
    <property type="match status" value="1"/>
</dbReference>
<evidence type="ECO:0000256" key="5">
    <source>
        <dbReference type="ARBA" id="ARBA00023014"/>
    </source>
</evidence>
<proteinExistence type="predicted"/>
<keyword evidence="5" id="KW-0411">Iron-sulfur</keyword>
<dbReference type="AlphaFoldDB" id="A0A8E2EA11"/>
<feature type="domain" description="Rieske" evidence="7">
    <location>
        <begin position="43"/>
        <end position="119"/>
    </location>
</feature>
<evidence type="ECO:0000256" key="6">
    <source>
        <dbReference type="SAM" id="MobiDB-lite"/>
    </source>
</evidence>
<evidence type="ECO:0000313" key="9">
    <source>
        <dbReference type="Proteomes" id="UP000250266"/>
    </source>
</evidence>
<accession>A0A8E2EA11</accession>
<keyword evidence="4" id="KW-0408">Iron</keyword>
<gene>
    <name evidence="8" type="ORF">K432DRAFT_353820</name>
</gene>
<organism evidence="8 9">
    <name type="scientific">Lepidopterella palustris CBS 459.81</name>
    <dbReference type="NCBI Taxonomy" id="1314670"/>
    <lineage>
        <taxon>Eukaryota</taxon>
        <taxon>Fungi</taxon>
        <taxon>Dikarya</taxon>
        <taxon>Ascomycota</taxon>
        <taxon>Pezizomycotina</taxon>
        <taxon>Dothideomycetes</taxon>
        <taxon>Pleosporomycetidae</taxon>
        <taxon>Mytilinidiales</taxon>
        <taxon>Argynnaceae</taxon>
        <taxon>Lepidopterella</taxon>
    </lineage>
</organism>
<dbReference type="PRINTS" id="PR00090">
    <property type="entry name" value="RNGDIOXGNASE"/>
</dbReference>
<reference evidence="8 9" key="1">
    <citation type="journal article" date="2016" name="Nat. Commun.">
        <title>Ectomycorrhizal ecology is imprinted in the genome of the dominant symbiotic fungus Cenococcum geophilum.</title>
        <authorList>
            <consortium name="DOE Joint Genome Institute"/>
            <person name="Peter M."/>
            <person name="Kohler A."/>
            <person name="Ohm R.A."/>
            <person name="Kuo A."/>
            <person name="Krutzmann J."/>
            <person name="Morin E."/>
            <person name="Arend M."/>
            <person name="Barry K.W."/>
            <person name="Binder M."/>
            <person name="Choi C."/>
            <person name="Clum A."/>
            <person name="Copeland A."/>
            <person name="Grisel N."/>
            <person name="Haridas S."/>
            <person name="Kipfer T."/>
            <person name="LaButti K."/>
            <person name="Lindquist E."/>
            <person name="Lipzen A."/>
            <person name="Maire R."/>
            <person name="Meier B."/>
            <person name="Mihaltcheva S."/>
            <person name="Molinier V."/>
            <person name="Murat C."/>
            <person name="Poggeler S."/>
            <person name="Quandt C.A."/>
            <person name="Sperisen C."/>
            <person name="Tritt A."/>
            <person name="Tisserant E."/>
            <person name="Crous P.W."/>
            <person name="Henrissat B."/>
            <person name="Nehls U."/>
            <person name="Egli S."/>
            <person name="Spatafora J.W."/>
            <person name="Grigoriev I.V."/>
            <person name="Martin F.M."/>
        </authorList>
    </citation>
    <scope>NUCLEOTIDE SEQUENCE [LARGE SCALE GENOMIC DNA]</scope>
    <source>
        <strain evidence="8 9">CBS 459.81</strain>
    </source>
</reference>
<dbReference type="Gene3D" id="2.102.10.10">
    <property type="entry name" value="Rieske [2Fe-2S] iron-sulphur domain"/>
    <property type="match status" value="1"/>
</dbReference>
<keyword evidence="2" id="KW-0479">Metal-binding</keyword>
<sequence length="372" mass="41732">MEVSKEPDLPEGWWTDNKLFMLERRAIFSKTWLCVTHRSRFTKPGDYVSMELAGFPIFIILGKDNIARAFHNVCRHRAYTVTRKAAGSSLVLGCRYHGWSYDTRGNLVKAPQFDGIDGFDRSANGLFKIHTCTDRGGFVHVNLDASETIEAPSCEEIVSFTAQHEITAQNTWLTGWDARGEFNWKISAQEIINYQSLKPAQGISNSIFAYLLMFRGTSDAIREDDKLSLSPLTTLKTIAKTPIWLSLTVFPISASQSSVRCDVYSKSSSTIKITLLTALEQDFLNWVNGLEQRYLELLSVPLSNEPAFLPLLKAHLRLEKMAGREILPGSRQEGRSSECWRAEQVCRDLDGSAALESPGGEAGGMKQHSLEW</sequence>
<evidence type="ECO:0000256" key="3">
    <source>
        <dbReference type="ARBA" id="ARBA00023002"/>
    </source>
</evidence>
<dbReference type="InterPro" id="IPR001663">
    <property type="entry name" value="Rng_hydr_dOase-A"/>
</dbReference>
<evidence type="ECO:0000313" key="8">
    <source>
        <dbReference type="EMBL" id="OCK80003.1"/>
    </source>
</evidence>
<keyword evidence="1" id="KW-0001">2Fe-2S</keyword>
<dbReference type="GO" id="GO:0046872">
    <property type="term" value="F:metal ion binding"/>
    <property type="evidence" value="ECO:0007669"/>
    <property type="project" value="UniProtKB-KW"/>
</dbReference>
<dbReference type="EMBL" id="KV744978">
    <property type="protein sequence ID" value="OCK80003.1"/>
    <property type="molecule type" value="Genomic_DNA"/>
</dbReference>
<dbReference type="InterPro" id="IPR036922">
    <property type="entry name" value="Rieske_2Fe-2S_sf"/>
</dbReference>
<evidence type="ECO:0000256" key="1">
    <source>
        <dbReference type="ARBA" id="ARBA00022714"/>
    </source>
</evidence>
<keyword evidence="9" id="KW-1185">Reference proteome</keyword>
<dbReference type="Pfam" id="PF00355">
    <property type="entry name" value="Rieske"/>
    <property type="match status" value="1"/>
</dbReference>
<name>A0A8E2EA11_9PEZI</name>
<keyword evidence="3" id="KW-0560">Oxidoreductase</keyword>
<evidence type="ECO:0000256" key="2">
    <source>
        <dbReference type="ARBA" id="ARBA00022723"/>
    </source>
</evidence>
<dbReference type="GO" id="GO:0016491">
    <property type="term" value="F:oxidoreductase activity"/>
    <property type="evidence" value="ECO:0007669"/>
    <property type="project" value="UniProtKB-KW"/>
</dbReference>